<dbReference type="SUPFAM" id="SSF56281">
    <property type="entry name" value="Metallo-hydrolase/oxidoreductase"/>
    <property type="match status" value="1"/>
</dbReference>
<gene>
    <name evidence="8" type="ORF">A2Y64_09240</name>
</gene>
<evidence type="ECO:0000256" key="1">
    <source>
        <dbReference type="ARBA" id="ARBA00004651"/>
    </source>
</evidence>
<sequence length="807" mass="86462">MLQDIKTPPPRSPLVGLAAAFACGIAAARWLDVGPAWALALALAATGSFLIVGRKRPRLALGLALVVALAAGAGIAGNALARQAAMEARVGDLGEVTLTVRVVGPVDRDEVRERAWVEVAETPDDLRDLTGARLSLGVYGDDRPKFSPGDLLRGAFYLSGIREADNPLVPDYGEYLRANGVAGWARDAGPIEITVTRDDPGTVFLSLREWLNDRMAESLQPEARGLARAILTGDRGELAPDDLENFRDAGVFHILAVSGLHVGIVGYLAFMLGGALPLKRRGRYALALAVIVAFTLLTGARAPALRACLMSGLFLGGRILGRPAHLGTSVAAAGLILLALNPLALWDISFQLSFVAAAGIAALTPTISARITRTLSARKTRRKVPRFIADGLGATLAAQLAIYPLLALHFAQVPLLAFLTNLVVIPLVGIALAVGVPYLLLVAGASAFGVPAWAQFLGTPLSLVLRFLDWLVGESVQLLPMTTDLRQPAVWLVIVTLGLFGAAWWLWRRGKKKWGPVVVVPVGLVALLWGWHLLRDDAPDRLRLTFFSVDRGDALFVESPAGDRIVIDGGLDYAEPLAEYLRRRGVTEINAVCLTHSDSDHCSGLVPVLRRFEVGRVYRPPDSSDTDAYLSYLLAERRAERLSGTEVLHPARGERIPTLDENLEITVLSDSDRPRPPGTAPNDASLVLLLRYGEFEALLTGDLEAPGERRLLGRWEPEVVDLLKVGHHGSASGTTAAFLAAVAPGNGVVFPDRRLLADEVRWRLAAAGCWLYDVRERGACVVETDGRTFTLGRFDGTFAPAVGLVGG</sequence>
<dbReference type="AlphaFoldDB" id="A0A1F5FIP8"/>
<comment type="subcellular location">
    <subcellularLocation>
        <location evidence="1">Cell membrane</location>
        <topology evidence="1">Multi-pass membrane protein</topology>
    </subcellularLocation>
</comment>
<dbReference type="Pfam" id="PF13567">
    <property type="entry name" value="DUF4131"/>
    <property type="match status" value="1"/>
</dbReference>
<dbReference type="InterPro" id="IPR035681">
    <property type="entry name" value="ComA-like_MBL"/>
</dbReference>
<feature type="transmembrane region" description="Helical" evidence="6">
    <location>
        <begin position="250"/>
        <end position="270"/>
    </location>
</feature>
<dbReference type="InterPro" id="IPR052159">
    <property type="entry name" value="Competence_DNA_uptake"/>
</dbReference>
<dbReference type="PANTHER" id="PTHR30619">
    <property type="entry name" value="DNA INTERNALIZATION/COMPETENCE PROTEIN COMEC/REC2"/>
    <property type="match status" value="1"/>
</dbReference>
<dbReference type="EMBL" id="MFAF01000009">
    <property type="protein sequence ID" value="OGD79493.1"/>
    <property type="molecule type" value="Genomic_DNA"/>
</dbReference>
<evidence type="ECO:0000256" key="3">
    <source>
        <dbReference type="ARBA" id="ARBA00022692"/>
    </source>
</evidence>
<evidence type="ECO:0000313" key="8">
    <source>
        <dbReference type="EMBL" id="OGD79493.1"/>
    </source>
</evidence>
<feature type="transmembrane region" description="Helical" evidence="6">
    <location>
        <begin position="392"/>
        <end position="411"/>
    </location>
</feature>
<feature type="transmembrane region" description="Helical" evidence="6">
    <location>
        <begin position="448"/>
        <end position="468"/>
    </location>
</feature>
<dbReference type="PROSITE" id="PS51257">
    <property type="entry name" value="PROKAR_LIPOPROTEIN"/>
    <property type="match status" value="1"/>
</dbReference>
<feature type="transmembrane region" description="Helical" evidence="6">
    <location>
        <begin position="514"/>
        <end position="534"/>
    </location>
</feature>
<feature type="transmembrane region" description="Helical" evidence="6">
    <location>
        <begin position="36"/>
        <end position="52"/>
    </location>
</feature>
<evidence type="ECO:0000256" key="2">
    <source>
        <dbReference type="ARBA" id="ARBA00022475"/>
    </source>
</evidence>
<feature type="transmembrane region" description="Helical" evidence="6">
    <location>
        <begin position="282"/>
        <end position="298"/>
    </location>
</feature>
<dbReference type="STRING" id="1817816.A2Y64_09240"/>
<dbReference type="InterPro" id="IPR025405">
    <property type="entry name" value="DUF4131"/>
</dbReference>
<dbReference type="InterPro" id="IPR036866">
    <property type="entry name" value="RibonucZ/Hydroxyglut_hydro"/>
</dbReference>
<evidence type="ECO:0000259" key="7">
    <source>
        <dbReference type="SMART" id="SM00849"/>
    </source>
</evidence>
<feature type="transmembrane region" description="Helical" evidence="6">
    <location>
        <begin position="59"/>
        <end position="81"/>
    </location>
</feature>
<feature type="transmembrane region" description="Helical" evidence="6">
    <location>
        <begin position="12"/>
        <end position="30"/>
    </location>
</feature>
<proteinExistence type="predicted"/>
<dbReference type="Gene3D" id="3.60.15.10">
    <property type="entry name" value="Ribonuclease Z/Hydroxyacylglutathione hydrolase-like"/>
    <property type="match status" value="1"/>
</dbReference>
<dbReference type="NCBIfam" id="TIGR00360">
    <property type="entry name" value="ComEC_N-term"/>
    <property type="match status" value="1"/>
</dbReference>
<evidence type="ECO:0000256" key="6">
    <source>
        <dbReference type="SAM" id="Phobius"/>
    </source>
</evidence>
<keyword evidence="4 6" id="KW-1133">Transmembrane helix</keyword>
<dbReference type="InterPro" id="IPR004477">
    <property type="entry name" value="ComEC_N"/>
</dbReference>
<evidence type="ECO:0000256" key="5">
    <source>
        <dbReference type="ARBA" id="ARBA00023136"/>
    </source>
</evidence>
<evidence type="ECO:0000313" key="9">
    <source>
        <dbReference type="Proteomes" id="UP000177187"/>
    </source>
</evidence>
<feature type="transmembrane region" description="Helical" evidence="6">
    <location>
        <begin position="417"/>
        <end position="441"/>
    </location>
</feature>
<accession>A0A1F5FIP8</accession>
<dbReference type="SMART" id="SM00849">
    <property type="entry name" value="Lactamase_B"/>
    <property type="match status" value="1"/>
</dbReference>
<dbReference type="CDD" id="cd07731">
    <property type="entry name" value="ComA-like_MBL-fold"/>
    <property type="match status" value="1"/>
</dbReference>
<comment type="caution">
    <text evidence="8">The sequence shown here is derived from an EMBL/GenBank/DDBJ whole genome shotgun (WGS) entry which is preliminary data.</text>
</comment>
<dbReference type="Pfam" id="PF00753">
    <property type="entry name" value="Lactamase_B"/>
    <property type="match status" value="1"/>
</dbReference>
<dbReference type="Pfam" id="PF03772">
    <property type="entry name" value="Competence"/>
    <property type="match status" value="1"/>
</dbReference>
<reference evidence="8 9" key="1">
    <citation type="journal article" date="2016" name="Nat. Commun.">
        <title>Thousands of microbial genomes shed light on interconnected biogeochemical processes in an aquifer system.</title>
        <authorList>
            <person name="Anantharaman K."/>
            <person name="Brown C.T."/>
            <person name="Hug L.A."/>
            <person name="Sharon I."/>
            <person name="Castelle C.J."/>
            <person name="Probst A.J."/>
            <person name="Thomas B.C."/>
            <person name="Singh A."/>
            <person name="Wilkins M.J."/>
            <person name="Karaoz U."/>
            <person name="Brodie E.L."/>
            <person name="Williams K.H."/>
            <person name="Hubbard S.S."/>
            <person name="Banfield J.F."/>
        </authorList>
    </citation>
    <scope>NUCLEOTIDE SEQUENCE [LARGE SCALE GENOMIC DNA]</scope>
</reference>
<keyword evidence="5 6" id="KW-0472">Membrane</keyword>
<dbReference type="Proteomes" id="UP000177187">
    <property type="component" value="Unassembled WGS sequence"/>
</dbReference>
<feature type="transmembrane region" description="Helical" evidence="6">
    <location>
        <begin position="488"/>
        <end position="507"/>
    </location>
</feature>
<dbReference type="GO" id="GO:0005886">
    <property type="term" value="C:plasma membrane"/>
    <property type="evidence" value="ECO:0007669"/>
    <property type="project" value="UniProtKB-SubCell"/>
</dbReference>
<feature type="domain" description="Metallo-beta-lactamase" evidence="7">
    <location>
        <begin position="551"/>
        <end position="753"/>
    </location>
</feature>
<feature type="transmembrane region" description="Helical" evidence="6">
    <location>
        <begin position="352"/>
        <end position="371"/>
    </location>
</feature>
<name>A0A1F5FIP8_9BACT</name>
<organism evidence="8 9">
    <name type="scientific">Candidatus Coatesbacteria bacterium RBG_13_66_14</name>
    <dbReference type="NCBI Taxonomy" id="1817816"/>
    <lineage>
        <taxon>Bacteria</taxon>
        <taxon>Candidatus Coatesiibacteriota</taxon>
    </lineage>
</organism>
<dbReference type="InterPro" id="IPR001279">
    <property type="entry name" value="Metallo-B-lactamas"/>
</dbReference>
<protein>
    <recommendedName>
        <fullName evidence="7">Metallo-beta-lactamase domain-containing protein</fullName>
    </recommendedName>
</protein>
<dbReference type="PANTHER" id="PTHR30619:SF1">
    <property type="entry name" value="RECOMBINATION PROTEIN 2"/>
    <property type="match status" value="1"/>
</dbReference>
<keyword evidence="3 6" id="KW-0812">Transmembrane</keyword>
<evidence type="ECO:0000256" key="4">
    <source>
        <dbReference type="ARBA" id="ARBA00022989"/>
    </source>
</evidence>
<keyword evidence="2" id="KW-1003">Cell membrane</keyword>